<protein>
    <recommendedName>
        <fullName evidence="3">DUF3179 domain-containing protein</fullName>
    </recommendedName>
</protein>
<dbReference type="InterPro" id="IPR021516">
    <property type="entry name" value="DUF3179"/>
</dbReference>
<evidence type="ECO:0000313" key="2">
    <source>
        <dbReference type="EMBL" id="VAW34332.1"/>
    </source>
</evidence>
<proteinExistence type="predicted"/>
<sequence length="159" mass="17130">MNGMKTIKDKIPIQLNSQKSFLLGLFLLLMFLAACSAGEETAVSNTNTDDQANEVATSSPTSAASVAQTLNPPTAVPERISAEKYADFEMITLLPRDGIPAIDNPQFLSVSEANEFYDSDELIIGVEFNGDARAYSVPFLSNHEIVNDTVGGVKIAVTW</sequence>
<feature type="compositionally biased region" description="Low complexity" evidence="1">
    <location>
        <begin position="55"/>
        <end position="66"/>
    </location>
</feature>
<name>A0A3B0V6C7_9ZZZZ</name>
<accession>A0A3B0V6C7</accession>
<gene>
    <name evidence="2" type="ORF">MNBD_CHLOROFLEXI01-2964</name>
</gene>
<evidence type="ECO:0008006" key="3">
    <source>
        <dbReference type="Google" id="ProtNLM"/>
    </source>
</evidence>
<dbReference type="Pfam" id="PF11376">
    <property type="entry name" value="DUF3179"/>
    <property type="match status" value="1"/>
</dbReference>
<dbReference type="PROSITE" id="PS51257">
    <property type="entry name" value="PROKAR_LIPOPROTEIN"/>
    <property type="match status" value="1"/>
</dbReference>
<dbReference type="EMBL" id="UOEU01000528">
    <property type="protein sequence ID" value="VAW34332.1"/>
    <property type="molecule type" value="Genomic_DNA"/>
</dbReference>
<reference evidence="2" key="1">
    <citation type="submission" date="2018-06" db="EMBL/GenBank/DDBJ databases">
        <authorList>
            <person name="Zhirakovskaya E."/>
        </authorList>
    </citation>
    <scope>NUCLEOTIDE SEQUENCE</scope>
</reference>
<dbReference type="AlphaFoldDB" id="A0A3B0V6C7"/>
<evidence type="ECO:0000256" key="1">
    <source>
        <dbReference type="SAM" id="MobiDB-lite"/>
    </source>
</evidence>
<feature type="region of interest" description="Disordered" evidence="1">
    <location>
        <begin position="44"/>
        <end position="66"/>
    </location>
</feature>
<organism evidence="2">
    <name type="scientific">hydrothermal vent metagenome</name>
    <dbReference type="NCBI Taxonomy" id="652676"/>
    <lineage>
        <taxon>unclassified sequences</taxon>
        <taxon>metagenomes</taxon>
        <taxon>ecological metagenomes</taxon>
    </lineage>
</organism>